<feature type="compositionally biased region" description="Basic and acidic residues" evidence="1">
    <location>
        <begin position="70"/>
        <end position="79"/>
    </location>
</feature>
<sequence>MSYCKEIQPERAYPNFFRLTRSGKTTKLPSDFTPLRNHQISDHKSPLFQIPGSIKERQRIIGKDPDFFQPEAERAKPYDTKIVGPGERSTKKPQIAVNTSDEASIPKIIYDIPPQNEHSSVTHESRIKSNKLRPKMSQFSEKTQEKFQILHEDISRLEEVDRYLTKQNNSYCSRGLQ</sequence>
<reference evidence="2" key="1">
    <citation type="submission" date="2021-03" db="EMBL/GenBank/DDBJ databases">
        <title>Draft genome sequence of rust myrtle Austropuccinia psidii MF-1, a brazilian biotype.</title>
        <authorList>
            <person name="Quecine M.C."/>
            <person name="Pachon D.M.R."/>
            <person name="Bonatelli M.L."/>
            <person name="Correr F.H."/>
            <person name="Franceschini L.M."/>
            <person name="Leite T.F."/>
            <person name="Margarido G.R.A."/>
            <person name="Almeida C.A."/>
            <person name="Ferrarezi J.A."/>
            <person name="Labate C.A."/>
        </authorList>
    </citation>
    <scope>NUCLEOTIDE SEQUENCE</scope>
    <source>
        <strain evidence="2">MF-1</strain>
    </source>
</reference>
<evidence type="ECO:0000313" key="3">
    <source>
        <dbReference type="Proteomes" id="UP000765509"/>
    </source>
</evidence>
<gene>
    <name evidence="2" type="ORF">O181_067387</name>
</gene>
<organism evidence="2 3">
    <name type="scientific">Austropuccinia psidii MF-1</name>
    <dbReference type="NCBI Taxonomy" id="1389203"/>
    <lineage>
        <taxon>Eukaryota</taxon>
        <taxon>Fungi</taxon>
        <taxon>Dikarya</taxon>
        <taxon>Basidiomycota</taxon>
        <taxon>Pucciniomycotina</taxon>
        <taxon>Pucciniomycetes</taxon>
        <taxon>Pucciniales</taxon>
        <taxon>Sphaerophragmiaceae</taxon>
        <taxon>Austropuccinia</taxon>
    </lineage>
</organism>
<accession>A0A9Q3F0M4</accession>
<dbReference type="EMBL" id="AVOT02033725">
    <property type="protein sequence ID" value="MBW0527672.1"/>
    <property type="molecule type" value="Genomic_DNA"/>
</dbReference>
<dbReference type="OrthoDB" id="2157866at2759"/>
<feature type="region of interest" description="Disordered" evidence="1">
    <location>
        <begin position="70"/>
        <end position="100"/>
    </location>
</feature>
<feature type="region of interest" description="Disordered" evidence="1">
    <location>
        <begin position="113"/>
        <end position="144"/>
    </location>
</feature>
<dbReference type="AlphaFoldDB" id="A0A9Q3F0M4"/>
<proteinExistence type="predicted"/>
<dbReference type="Proteomes" id="UP000765509">
    <property type="component" value="Unassembled WGS sequence"/>
</dbReference>
<protein>
    <submittedName>
        <fullName evidence="2">Uncharacterized protein</fullName>
    </submittedName>
</protein>
<comment type="caution">
    <text evidence="2">The sequence shown here is derived from an EMBL/GenBank/DDBJ whole genome shotgun (WGS) entry which is preliminary data.</text>
</comment>
<name>A0A9Q3F0M4_9BASI</name>
<keyword evidence="3" id="KW-1185">Reference proteome</keyword>
<evidence type="ECO:0000313" key="2">
    <source>
        <dbReference type="EMBL" id="MBW0527672.1"/>
    </source>
</evidence>
<evidence type="ECO:0000256" key="1">
    <source>
        <dbReference type="SAM" id="MobiDB-lite"/>
    </source>
</evidence>